<protein>
    <submittedName>
        <fullName evidence="5">AraC family transcriptional regulator</fullName>
    </submittedName>
</protein>
<dbReference type="Pfam" id="PF02311">
    <property type="entry name" value="AraC_binding"/>
    <property type="match status" value="1"/>
</dbReference>
<dbReference type="Gene3D" id="2.60.120.10">
    <property type="entry name" value="Jelly Rolls"/>
    <property type="match status" value="1"/>
</dbReference>
<comment type="caution">
    <text evidence="5">The sequence shown here is derived from an EMBL/GenBank/DDBJ whole genome shotgun (WGS) entry which is preliminary data.</text>
</comment>
<dbReference type="STRING" id="297318.BK138_30790"/>
<dbReference type="SMART" id="SM00342">
    <property type="entry name" value="HTH_ARAC"/>
    <property type="match status" value="1"/>
</dbReference>
<gene>
    <name evidence="5" type="ORF">BK138_30790</name>
</gene>
<dbReference type="Proteomes" id="UP000187172">
    <property type="component" value="Unassembled WGS sequence"/>
</dbReference>
<evidence type="ECO:0000256" key="3">
    <source>
        <dbReference type="ARBA" id="ARBA00023163"/>
    </source>
</evidence>
<dbReference type="AlphaFoldDB" id="A0A1R1EAV7"/>
<keyword evidence="3" id="KW-0804">Transcription</keyword>
<proteinExistence type="predicted"/>
<dbReference type="PROSITE" id="PS01124">
    <property type="entry name" value="HTH_ARAC_FAMILY_2"/>
    <property type="match status" value="1"/>
</dbReference>
<evidence type="ECO:0000313" key="6">
    <source>
        <dbReference type="Proteomes" id="UP000187172"/>
    </source>
</evidence>
<keyword evidence="2" id="KW-0238">DNA-binding</keyword>
<accession>A0A1R1EAV7</accession>
<evidence type="ECO:0000313" key="5">
    <source>
        <dbReference type="EMBL" id="OMF48955.1"/>
    </source>
</evidence>
<dbReference type="SUPFAM" id="SSF51215">
    <property type="entry name" value="Regulatory protein AraC"/>
    <property type="match status" value="1"/>
</dbReference>
<evidence type="ECO:0000256" key="2">
    <source>
        <dbReference type="ARBA" id="ARBA00023125"/>
    </source>
</evidence>
<sequence>MAQAMQLGARLPEGLRVHISHVQLKSGFPDWNRAEVAPSFHRLYYITEGEGSVVINGVTYYPKPNQLMIMPAGTSQTTYTSKENPYTRYFCHFDAQVGEWPLFHADSKLYISDVGDPEFIRSTFNEMIGQFQAGGPFAALRMQAGLLYMLACCLEEGGYTDYWIDFMHHTEGNKLGGVLQYIHDHLREQMEIEKLAEIVHLHPNYFIPYFKKAMGCTPMHYVQRKRMEEARRLLSFTNAPVADIADQLGMQLSHFSRQFKGHTGMSPTEYRACTR</sequence>
<dbReference type="GO" id="GO:0043565">
    <property type="term" value="F:sequence-specific DNA binding"/>
    <property type="evidence" value="ECO:0007669"/>
    <property type="project" value="InterPro"/>
</dbReference>
<dbReference type="PANTHER" id="PTHR43280:SF28">
    <property type="entry name" value="HTH-TYPE TRANSCRIPTIONAL ACTIVATOR RHAS"/>
    <property type="match status" value="1"/>
</dbReference>
<organism evidence="5 6">
    <name type="scientific">Paenibacillus rhizosphaerae</name>
    <dbReference type="NCBI Taxonomy" id="297318"/>
    <lineage>
        <taxon>Bacteria</taxon>
        <taxon>Bacillati</taxon>
        <taxon>Bacillota</taxon>
        <taxon>Bacilli</taxon>
        <taxon>Bacillales</taxon>
        <taxon>Paenibacillaceae</taxon>
        <taxon>Paenibacillus</taxon>
    </lineage>
</organism>
<dbReference type="InterPro" id="IPR018060">
    <property type="entry name" value="HTH_AraC"/>
</dbReference>
<feature type="domain" description="HTH araC/xylS-type" evidence="4">
    <location>
        <begin position="176"/>
        <end position="273"/>
    </location>
</feature>
<dbReference type="GO" id="GO:0003700">
    <property type="term" value="F:DNA-binding transcription factor activity"/>
    <property type="evidence" value="ECO:0007669"/>
    <property type="project" value="InterPro"/>
</dbReference>
<dbReference type="Gene3D" id="1.10.10.60">
    <property type="entry name" value="Homeodomain-like"/>
    <property type="match status" value="2"/>
</dbReference>
<dbReference type="InterPro" id="IPR037923">
    <property type="entry name" value="HTH-like"/>
</dbReference>
<keyword evidence="1" id="KW-0805">Transcription regulation</keyword>
<dbReference type="InterPro" id="IPR009057">
    <property type="entry name" value="Homeodomain-like_sf"/>
</dbReference>
<dbReference type="Pfam" id="PF12833">
    <property type="entry name" value="HTH_18"/>
    <property type="match status" value="1"/>
</dbReference>
<dbReference type="SUPFAM" id="SSF46689">
    <property type="entry name" value="Homeodomain-like"/>
    <property type="match status" value="2"/>
</dbReference>
<dbReference type="EMBL" id="MRTP01000015">
    <property type="protein sequence ID" value="OMF48955.1"/>
    <property type="molecule type" value="Genomic_DNA"/>
</dbReference>
<dbReference type="InterPro" id="IPR003313">
    <property type="entry name" value="AraC-bd"/>
</dbReference>
<reference evidence="5 6" key="1">
    <citation type="submission" date="2016-11" db="EMBL/GenBank/DDBJ databases">
        <title>Paenibacillus species isolates.</title>
        <authorList>
            <person name="Beno S.M."/>
        </authorList>
    </citation>
    <scope>NUCLEOTIDE SEQUENCE [LARGE SCALE GENOMIC DNA]</scope>
    <source>
        <strain evidence="5 6">FSL R5-0378</strain>
    </source>
</reference>
<dbReference type="InterPro" id="IPR014710">
    <property type="entry name" value="RmlC-like_jellyroll"/>
</dbReference>
<evidence type="ECO:0000256" key="1">
    <source>
        <dbReference type="ARBA" id="ARBA00023015"/>
    </source>
</evidence>
<name>A0A1R1EAV7_9BACL</name>
<evidence type="ECO:0000259" key="4">
    <source>
        <dbReference type="PROSITE" id="PS01124"/>
    </source>
</evidence>
<dbReference type="RefSeq" id="WP_076175699.1">
    <property type="nucleotide sequence ID" value="NZ_MRTP01000015.1"/>
</dbReference>
<keyword evidence="6" id="KW-1185">Reference proteome</keyword>
<dbReference type="PANTHER" id="PTHR43280">
    <property type="entry name" value="ARAC-FAMILY TRANSCRIPTIONAL REGULATOR"/>
    <property type="match status" value="1"/>
</dbReference>